<dbReference type="InterPro" id="IPR053053">
    <property type="entry name" value="WD_repeat_protein"/>
</dbReference>
<evidence type="ECO:0000313" key="5">
    <source>
        <dbReference type="Proteomes" id="UP000233837"/>
    </source>
</evidence>
<keyword evidence="2" id="KW-0677">Repeat</keyword>
<keyword evidence="1 3" id="KW-0853">WD repeat</keyword>
<accession>A0A2I0VMF1</accession>
<reference evidence="4 5" key="2">
    <citation type="journal article" date="2017" name="Nature">
        <title>The Apostasia genome and the evolution of orchids.</title>
        <authorList>
            <person name="Zhang G.Q."/>
            <person name="Liu K.W."/>
            <person name="Li Z."/>
            <person name="Lohaus R."/>
            <person name="Hsiao Y.Y."/>
            <person name="Niu S.C."/>
            <person name="Wang J.Y."/>
            <person name="Lin Y.C."/>
            <person name="Xu Q."/>
            <person name="Chen L.J."/>
            <person name="Yoshida K."/>
            <person name="Fujiwara S."/>
            <person name="Wang Z.W."/>
            <person name="Zhang Y.Q."/>
            <person name="Mitsuda N."/>
            <person name="Wang M."/>
            <person name="Liu G.H."/>
            <person name="Pecoraro L."/>
            <person name="Huang H.X."/>
            <person name="Xiao X.J."/>
            <person name="Lin M."/>
            <person name="Wu X.Y."/>
            <person name="Wu W.L."/>
            <person name="Chen Y.Y."/>
            <person name="Chang S.B."/>
            <person name="Sakamoto S."/>
            <person name="Ohme-Takagi M."/>
            <person name="Yagi M."/>
            <person name="Zeng S.J."/>
            <person name="Shen C.Y."/>
            <person name="Yeh C.M."/>
            <person name="Luo Y.B."/>
            <person name="Tsai W.C."/>
            <person name="Van de Peer Y."/>
            <person name="Liu Z.J."/>
        </authorList>
    </citation>
    <scope>NUCLEOTIDE SEQUENCE [LARGE SCALE GENOMIC DNA]</scope>
    <source>
        <tissue evidence="4">The whole plant</tissue>
    </source>
</reference>
<dbReference type="SMART" id="SM00320">
    <property type="entry name" value="WD40"/>
    <property type="match status" value="6"/>
</dbReference>
<evidence type="ECO:0000256" key="1">
    <source>
        <dbReference type="ARBA" id="ARBA00022574"/>
    </source>
</evidence>
<dbReference type="PROSITE" id="PS50294">
    <property type="entry name" value="WD_REPEATS_REGION"/>
    <property type="match status" value="1"/>
</dbReference>
<evidence type="ECO:0000313" key="4">
    <source>
        <dbReference type="EMBL" id="PKU64581.1"/>
    </source>
</evidence>
<feature type="repeat" description="WD" evidence="3">
    <location>
        <begin position="131"/>
        <end position="165"/>
    </location>
</feature>
<reference evidence="4 5" key="1">
    <citation type="journal article" date="2016" name="Sci. Rep.">
        <title>The Dendrobium catenatum Lindl. genome sequence provides insights into polysaccharide synthase, floral development and adaptive evolution.</title>
        <authorList>
            <person name="Zhang G.Q."/>
            <person name="Xu Q."/>
            <person name="Bian C."/>
            <person name="Tsai W.C."/>
            <person name="Yeh C.M."/>
            <person name="Liu K.W."/>
            <person name="Yoshida K."/>
            <person name="Zhang L.S."/>
            <person name="Chang S.B."/>
            <person name="Chen F."/>
            <person name="Shi Y."/>
            <person name="Su Y.Y."/>
            <person name="Zhang Y.Q."/>
            <person name="Chen L.J."/>
            <person name="Yin Y."/>
            <person name="Lin M."/>
            <person name="Huang H."/>
            <person name="Deng H."/>
            <person name="Wang Z.W."/>
            <person name="Zhu S.L."/>
            <person name="Zhao X."/>
            <person name="Deng C."/>
            <person name="Niu S.C."/>
            <person name="Huang J."/>
            <person name="Wang M."/>
            <person name="Liu G.H."/>
            <person name="Yang H.J."/>
            <person name="Xiao X.J."/>
            <person name="Hsiao Y.Y."/>
            <person name="Wu W.L."/>
            <person name="Chen Y.Y."/>
            <person name="Mitsuda N."/>
            <person name="Ohme-Takagi M."/>
            <person name="Luo Y.B."/>
            <person name="Van de Peer Y."/>
            <person name="Liu Z.J."/>
        </authorList>
    </citation>
    <scope>NUCLEOTIDE SEQUENCE [LARGE SCALE GENOMIC DNA]</scope>
    <source>
        <tissue evidence="4">The whole plant</tissue>
    </source>
</reference>
<evidence type="ECO:0000256" key="2">
    <source>
        <dbReference type="ARBA" id="ARBA00022737"/>
    </source>
</evidence>
<protein>
    <submittedName>
        <fullName evidence="4">Protein Mut11</fullName>
    </submittedName>
</protein>
<dbReference type="PROSITE" id="PS00678">
    <property type="entry name" value="WD_REPEATS_1"/>
    <property type="match status" value="1"/>
</dbReference>
<dbReference type="OrthoDB" id="256303at2759"/>
<dbReference type="InterPro" id="IPR001680">
    <property type="entry name" value="WD40_rpt"/>
</dbReference>
<feature type="repeat" description="WD" evidence="3">
    <location>
        <begin position="176"/>
        <end position="217"/>
    </location>
</feature>
<dbReference type="PANTHER" id="PTHR44566">
    <property type="entry name" value="TRANSDUCIN/WD40 REPEAT-LIKE SUPERFAMILY PROTEIN"/>
    <property type="match status" value="1"/>
</dbReference>
<dbReference type="Pfam" id="PF00400">
    <property type="entry name" value="WD40"/>
    <property type="match status" value="5"/>
</dbReference>
<dbReference type="Gene3D" id="2.130.10.10">
    <property type="entry name" value="YVTN repeat-like/Quinoprotein amine dehydrogenase"/>
    <property type="match status" value="1"/>
</dbReference>
<dbReference type="PANTHER" id="PTHR44566:SF1">
    <property type="entry name" value="WD REPEAT-CONTAINING PROTEIN 25"/>
    <property type="match status" value="1"/>
</dbReference>
<dbReference type="Proteomes" id="UP000233837">
    <property type="component" value="Unassembled WGS sequence"/>
</dbReference>
<sequence length="432" mass="48164">MDLLCRAYANTSDDEEGDNSSRPILPAKKRRLEGYSFHPIPFSAAANHGRLSSGEPGKAPAIPGRYVSKRERAIRSASSMPADSFPPVIIPPDAGTLSDADLPGDVKALLKGHGKAHVHGNKISGKLSVNLKGHSKSINSIQWSHNHAHLLASAGMDQSVFVWNVWNKAQKKICTFTHHKSAVTDVRWCPQGLFLLSCGYDCSSRLIDVEKGVETQQFKEDQVVQSIKFHSANSNLFLSGGSKGFIRLWDTRVKKVVHEYLRHLDPVLDVEFSVDGKHFISSTDTSRSNISENSIIIWDVSRQIPLSNQVYTEAFTCPCIRYHPSDCCFIAQSNGNYIAIFSARPPFRLDRYKRYENHGVWGFPIKCNFSLDGKEVVTGSSDGSIYFYDYRSAQLIRKIKAFEEPCIDVVFHPLIPDLVAACSWNGEISVFD</sequence>
<dbReference type="AlphaFoldDB" id="A0A2I0VMF1"/>
<dbReference type="CDD" id="cd00200">
    <property type="entry name" value="WD40"/>
    <property type="match status" value="1"/>
</dbReference>
<gene>
    <name evidence="4" type="primary">Mut11</name>
    <name evidence="4" type="ORF">MA16_Dca015111</name>
</gene>
<organism evidence="4 5">
    <name type="scientific">Dendrobium catenatum</name>
    <dbReference type="NCBI Taxonomy" id="906689"/>
    <lineage>
        <taxon>Eukaryota</taxon>
        <taxon>Viridiplantae</taxon>
        <taxon>Streptophyta</taxon>
        <taxon>Embryophyta</taxon>
        <taxon>Tracheophyta</taxon>
        <taxon>Spermatophyta</taxon>
        <taxon>Magnoliopsida</taxon>
        <taxon>Liliopsida</taxon>
        <taxon>Asparagales</taxon>
        <taxon>Orchidaceae</taxon>
        <taxon>Epidendroideae</taxon>
        <taxon>Malaxideae</taxon>
        <taxon>Dendrobiinae</taxon>
        <taxon>Dendrobium</taxon>
    </lineage>
</organism>
<dbReference type="InterPro" id="IPR015943">
    <property type="entry name" value="WD40/YVTN_repeat-like_dom_sf"/>
</dbReference>
<proteinExistence type="predicted"/>
<dbReference type="EMBL" id="KZ503414">
    <property type="protein sequence ID" value="PKU64581.1"/>
    <property type="molecule type" value="Genomic_DNA"/>
</dbReference>
<dbReference type="InterPro" id="IPR036322">
    <property type="entry name" value="WD40_repeat_dom_sf"/>
</dbReference>
<dbReference type="PROSITE" id="PS50082">
    <property type="entry name" value="WD_REPEATS_2"/>
    <property type="match status" value="4"/>
</dbReference>
<dbReference type="InterPro" id="IPR019775">
    <property type="entry name" value="WD40_repeat_CS"/>
</dbReference>
<dbReference type="SUPFAM" id="SSF50978">
    <property type="entry name" value="WD40 repeat-like"/>
    <property type="match status" value="1"/>
</dbReference>
<feature type="repeat" description="WD" evidence="3">
    <location>
        <begin position="224"/>
        <end position="259"/>
    </location>
</feature>
<evidence type="ECO:0000256" key="3">
    <source>
        <dbReference type="PROSITE-ProRule" id="PRU00221"/>
    </source>
</evidence>
<dbReference type="STRING" id="906689.A0A2I0VMF1"/>
<keyword evidence="5" id="KW-1185">Reference proteome</keyword>
<feature type="repeat" description="WD" evidence="3">
    <location>
        <begin position="369"/>
        <end position="398"/>
    </location>
</feature>
<name>A0A2I0VMF1_9ASPA</name>